<accession>A0A1J5Q4K5</accession>
<evidence type="ECO:0000256" key="1">
    <source>
        <dbReference type="ARBA" id="ARBA00022448"/>
    </source>
</evidence>
<keyword evidence="2" id="KW-0349">Heme</keyword>
<name>A0A1J5Q4K5_9ZZZZ</name>
<dbReference type="Pfam" id="PF13442">
    <property type="entry name" value="Cytochrome_CBB3"/>
    <property type="match status" value="1"/>
</dbReference>
<reference evidence="7" key="1">
    <citation type="submission" date="2016-10" db="EMBL/GenBank/DDBJ databases">
        <title>Sequence of Gallionella enrichment culture.</title>
        <authorList>
            <person name="Poehlein A."/>
            <person name="Muehling M."/>
            <person name="Daniel R."/>
        </authorList>
    </citation>
    <scope>NUCLEOTIDE SEQUENCE</scope>
</reference>
<proteinExistence type="predicted"/>
<dbReference type="InterPro" id="IPR036909">
    <property type="entry name" value="Cyt_c-like_dom_sf"/>
</dbReference>
<feature type="domain" description="Cytochrome c" evidence="6">
    <location>
        <begin position="5"/>
        <end position="88"/>
    </location>
</feature>
<evidence type="ECO:0000256" key="5">
    <source>
        <dbReference type="ARBA" id="ARBA00023004"/>
    </source>
</evidence>
<dbReference type="InterPro" id="IPR002323">
    <property type="entry name" value="Cyt_CIE"/>
</dbReference>
<keyword evidence="4" id="KW-0249">Electron transport</keyword>
<dbReference type="Gene3D" id="1.10.760.10">
    <property type="entry name" value="Cytochrome c-like domain"/>
    <property type="match status" value="1"/>
</dbReference>
<evidence type="ECO:0000256" key="3">
    <source>
        <dbReference type="ARBA" id="ARBA00022723"/>
    </source>
</evidence>
<dbReference type="PROSITE" id="PS51007">
    <property type="entry name" value="CYTC"/>
    <property type="match status" value="1"/>
</dbReference>
<dbReference type="SUPFAM" id="SSF46626">
    <property type="entry name" value="Cytochrome c"/>
    <property type="match status" value="1"/>
</dbReference>
<dbReference type="InterPro" id="IPR009056">
    <property type="entry name" value="Cyt_c-like_dom"/>
</dbReference>
<evidence type="ECO:0000256" key="2">
    <source>
        <dbReference type="ARBA" id="ARBA00022617"/>
    </source>
</evidence>
<keyword evidence="5" id="KW-0408">Iron</keyword>
<gene>
    <name evidence="7" type="ORF">GALL_475940</name>
</gene>
<organism evidence="7">
    <name type="scientific">mine drainage metagenome</name>
    <dbReference type="NCBI Taxonomy" id="410659"/>
    <lineage>
        <taxon>unclassified sequences</taxon>
        <taxon>metagenomes</taxon>
        <taxon>ecological metagenomes</taxon>
    </lineage>
</organism>
<comment type="caution">
    <text evidence="7">The sequence shown here is derived from an EMBL/GenBank/DDBJ whole genome shotgun (WGS) entry which is preliminary data.</text>
</comment>
<dbReference type="AlphaFoldDB" id="A0A1J5Q4K5"/>
<dbReference type="EMBL" id="MLJW01004026">
    <property type="protein sequence ID" value="OIQ70789.1"/>
    <property type="molecule type" value="Genomic_DNA"/>
</dbReference>
<keyword evidence="3" id="KW-0479">Metal-binding</keyword>
<evidence type="ECO:0000259" key="6">
    <source>
        <dbReference type="PROSITE" id="PS51007"/>
    </source>
</evidence>
<evidence type="ECO:0000313" key="7">
    <source>
        <dbReference type="EMBL" id="OIQ70789.1"/>
    </source>
</evidence>
<dbReference type="PANTHER" id="PTHR40942">
    <property type="match status" value="1"/>
</dbReference>
<dbReference type="PANTHER" id="PTHR40942:SF4">
    <property type="entry name" value="CYTOCHROME C5"/>
    <property type="match status" value="1"/>
</dbReference>
<dbReference type="GO" id="GO:0020037">
    <property type="term" value="F:heme binding"/>
    <property type="evidence" value="ECO:0007669"/>
    <property type="project" value="InterPro"/>
</dbReference>
<protein>
    <submittedName>
        <fullName evidence="7">Cytochrome c-555</fullName>
    </submittedName>
</protein>
<evidence type="ECO:0000256" key="4">
    <source>
        <dbReference type="ARBA" id="ARBA00022982"/>
    </source>
</evidence>
<dbReference type="PRINTS" id="PR00607">
    <property type="entry name" value="CYTCHROMECIE"/>
</dbReference>
<dbReference type="GO" id="GO:0005506">
    <property type="term" value="F:iron ion binding"/>
    <property type="evidence" value="ECO:0007669"/>
    <property type="project" value="InterPro"/>
</dbReference>
<keyword evidence="1" id="KW-0813">Transport</keyword>
<sequence>MPVAAAKVDGKGLYESTCIACHGAGVAGAPKFGDKAVWAPIIAQGVDVLYGRAINGYTGKRGMMPPKGGSTASDADVKAAVDYMVAQSK</sequence>
<dbReference type="GO" id="GO:0009055">
    <property type="term" value="F:electron transfer activity"/>
    <property type="evidence" value="ECO:0007669"/>
    <property type="project" value="InterPro"/>
</dbReference>